<evidence type="ECO:0000313" key="2">
    <source>
        <dbReference type="EMBL" id="JAE16084.1"/>
    </source>
</evidence>
<proteinExistence type="predicted"/>
<name>A0A0A9FXZ4_ARUDO</name>
<keyword evidence="1" id="KW-1133">Transmembrane helix</keyword>
<evidence type="ECO:0000256" key="1">
    <source>
        <dbReference type="SAM" id="Phobius"/>
    </source>
</evidence>
<protein>
    <submittedName>
        <fullName evidence="2">Uncharacterized protein</fullName>
    </submittedName>
</protein>
<reference evidence="2" key="2">
    <citation type="journal article" date="2015" name="Data Brief">
        <title>Shoot transcriptome of the giant reed, Arundo donax.</title>
        <authorList>
            <person name="Barrero R.A."/>
            <person name="Guerrero F.D."/>
            <person name="Moolhuijzen P."/>
            <person name="Goolsby J.A."/>
            <person name="Tidwell J."/>
            <person name="Bellgard S.E."/>
            <person name="Bellgard M.I."/>
        </authorList>
    </citation>
    <scope>NUCLEOTIDE SEQUENCE</scope>
    <source>
        <tissue evidence="2">Shoot tissue taken approximately 20 cm above the soil surface</tissue>
    </source>
</reference>
<accession>A0A0A9FXZ4</accession>
<keyword evidence="1" id="KW-0812">Transmembrane</keyword>
<sequence>MLGYMLFVSILFDLLGFSIYFLCSSGVGQYSIPLRFVIQRQAPALLSSFISSNASLTTSSIFKYPPVASTILG</sequence>
<keyword evidence="1" id="KW-0472">Membrane</keyword>
<dbReference type="EMBL" id="GBRH01181812">
    <property type="protein sequence ID" value="JAE16084.1"/>
    <property type="molecule type" value="Transcribed_RNA"/>
</dbReference>
<dbReference type="AlphaFoldDB" id="A0A0A9FXZ4"/>
<organism evidence="2">
    <name type="scientific">Arundo donax</name>
    <name type="common">Giant reed</name>
    <name type="synonym">Donax arundinaceus</name>
    <dbReference type="NCBI Taxonomy" id="35708"/>
    <lineage>
        <taxon>Eukaryota</taxon>
        <taxon>Viridiplantae</taxon>
        <taxon>Streptophyta</taxon>
        <taxon>Embryophyta</taxon>
        <taxon>Tracheophyta</taxon>
        <taxon>Spermatophyta</taxon>
        <taxon>Magnoliopsida</taxon>
        <taxon>Liliopsida</taxon>
        <taxon>Poales</taxon>
        <taxon>Poaceae</taxon>
        <taxon>PACMAD clade</taxon>
        <taxon>Arundinoideae</taxon>
        <taxon>Arundineae</taxon>
        <taxon>Arundo</taxon>
    </lineage>
</organism>
<reference evidence="2" key="1">
    <citation type="submission" date="2014-09" db="EMBL/GenBank/DDBJ databases">
        <authorList>
            <person name="Magalhaes I.L.F."/>
            <person name="Oliveira U."/>
            <person name="Santos F.R."/>
            <person name="Vidigal T.H.D.A."/>
            <person name="Brescovit A.D."/>
            <person name="Santos A.J."/>
        </authorList>
    </citation>
    <scope>NUCLEOTIDE SEQUENCE</scope>
    <source>
        <tissue evidence="2">Shoot tissue taken approximately 20 cm above the soil surface</tissue>
    </source>
</reference>
<feature type="transmembrane region" description="Helical" evidence="1">
    <location>
        <begin position="6"/>
        <end position="23"/>
    </location>
</feature>